<feature type="transmembrane region" description="Helical" evidence="3">
    <location>
        <begin position="16"/>
        <end position="36"/>
    </location>
</feature>
<dbReference type="RefSeq" id="WP_336497189.1">
    <property type="nucleotide sequence ID" value="NZ_JBAWSY010000004.1"/>
</dbReference>
<dbReference type="Proteomes" id="UP001364890">
    <property type="component" value="Unassembled WGS sequence"/>
</dbReference>
<feature type="transmembrane region" description="Helical" evidence="3">
    <location>
        <begin position="42"/>
        <end position="59"/>
    </location>
</feature>
<evidence type="ECO:0000313" key="5">
    <source>
        <dbReference type="EMBL" id="MEI4769636.1"/>
    </source>
</evidence>
<accession>A0ABU8F3N9</accession>
<reference evidence="5 6" key="1">
    <citation type="submission" date="2024-01" db="EMBL/GenBank/DDBJ databases">
        <title>Seven novel Bacillus-like species.</title>
        <authorList>
            <person name="Liu G."/>
        </authorList>
    </citation>
    <scope>NUCLEOTIDE SEQUENCE [LARGE SCALE GENOMIC DNA]</scope>
    <source>
        <strain evidence="5 6">FJAT-51614</strain>
    </source>
</reference>
<evidence type="ECO:0000313" key="6">
    <source>
        <dbReference type="Proteomes" id="UP001364890"/>
    </source>
</evidence>
<protein>
    <submittedName>
        <fullName evidence="5">Methyl-accepting chemotaxis protein</fullName>
    </submittedName>
</protein>
<keyword evidence="3" id="KW-1133">Transmembrane helix</keyword>
<evidence type="ECO:0000256" key="1">
    <source>
        <dbReference type="ARBA" id="ARBA00023224"/>
    </source>
</evidence>
<dbReference type="PANTHER" id="PTHR32089">
    <property type="entry name" value="METHYL-ACCEPTING CHEMOTAXIS PROTEIN MCPB"/>
    <property type="match status" value="1"/>
</dbReference>
<evidence type="ECO:0000256" key="2">
    <source>
        <dbReference type="PROSITE-ProRule" id="PRU00284"/>
    </source>
</evidence>
<feature type="transmembrane region" description="Helical" evidence="3">
    <location>
        <begin position="113"/>
        <end position="131"/>
    </location>
</feature>
<name>A0ABU8F3N9_9BACI</name>
<feature type="transmembrane region" description="Helical" evidence="3">
    <location>
        <begin position="89"/>
        <end position="106"/>
    </location>
</feature>
<dbReference type="Pfam" id="PF00015">
    <property type="entry name" value="MCPsignal"/>
    <property type="match status" value="1"/>
</dbReference>
<dbReference type="EMBL" id="JBAWSY010000004">
    <property type="protein sequence ID" value="MEI4769636.1"/>
    <property type="molecule type" value="Genomic_DNA"/>
</dbReference>
<keyword evidence="3" id="KW-0472">Membrane</keyword>
<dbReference type="SUPFAM" id="SSF58104">
    <property type="entry name" value="Methyl-accepting chemotaxis protein (MCP) signaling domain"/>
    <property type="match status" value="1"/>
</dbReference>
<dbReference type="PROSITE" id="PS50111">
    <property type="entry name" value="CHEMOTAXIS_TRANSDUC_2"/>
    <property type="match status" value="1"/>
</dbReference>
<gene>
    <name evidence="5" type="ORF">WAX74_08245</name>
</gene>
<dbReference type="SMART" id="SM00283">
    <property type="entry name" value="MA"/>
    <property type="match status" value="1"/>
</dbReference>
<feature type="domain" description="Methyl-accepting transducer" evidence="4">
    <location>
        <begin position="208"/>
        <end position="458"/>
    </location>
</feature>
<feature type="transmembrane region" description="Helical" evidence="3">
    <location>
        <begin position="66"/>
        <end position="83"/>
    </location>
</feature>
<sequence length="487" mass="54063">MEIIDIKNQDLAKKNFILFLAYGLAGGLGLITQIILKKDMNLIIAIGIPFIVTIMFYLLSKKWHPISIIFPYIVLLAGGITVIGSAYFYMVSVATIVLALFILILGSLHNKQSIFLVGYLFSFVALAINVVLDNTGIFEDHTINVFFVQFIMALGIFLQVRQSKALFISVEKLVEESKDKAIKEEVLKQKLETAVATITTNLEQIRTSTHASIHSQHEMLQAVDEVSIGSQKQSDHVIDIVKNSEATTDSVKEMIGHLKAIVYKAEIAEKNAADGSNVMSMMKDEIDQFIVFFDELNNTFNELSNKINETNEFASTIRKITEQTNLLALNASIEAARAGEQGKGFAVVAEEIRKLAGVTDQSLKNIDTNLNEVNKYNEAAMSKLATGAAQIYSRVKTADESNKSFIELFETMQSLQGELSKFLMNFDSIVNNSEAIQTSTNEFAAIIEESTAAVEELNATLINITDDQKSIARYIDETYDETQSIKK</sequence>
<evidence type="ECO:0000259" key="4">
    <source>
        <dbReference type="PROSITE" id="PS50111"/>
    </source>
</evidence>
<dbReference type="InterPro" id="IPR004089">
    <property type="entry name" value="MCPsignal_dom"/>
</dbReference>
<proteinExistence type="predicted"/>
<keyword evidence="6" id="KW-1185">Reference proteome</keyword>
<evidence type="ECO:0000256" key="3">
    <source>
        <dbReference type="SAM" id="Phobius"/>
    </source>
</evidence>
<keyword evidence="3" id="KW-0812">Transmembrane</keyword>
<comment type="caution">
    <text evidence="5">The sequence shown here is derived from an EMBL/GenBank/DDBJ whole genome shotgun (WGS) entry which is preliminary data.</text>
</comment>
<feature type="transmembrane region" description="Helical" evidence="3">
    <location>
        <begin position="143"/>
        <end position="160"/>
    </location>
</feature>
<keyword evidence="1 2" id="KW-0807">Transducer</keyword>
<dbReference type="Gene3D" id="1.10.287.950">
    <property type="entry name" value="Methyl-accepting chemotaxis protein"/>
    <property type="match status" value="1"/>
</dbReference>
<organism evidence="5 6">
    <name type="scientific">Psychrobacillus mangrovi</name>
    <dbReference type="NCBI Taxonomy" id="3117745"/>
    <lineage>
        <taxon>Bacteria</taxon>
        <taxon>Bacillati</taxon>
        <taxon>Bacillota</taxon>
        <taxon>Bacilli</taxon>
        <taxon>Bacillales</taxon>
        <taxon>Bacillaceae</taxon>
        <taxon>Psychrobacillus</taxon>
    </lineage>
</organism>
<dbReference type="PANTHER" id="PTHR32089:SF112">
    <property type="entry name" value="LYSOZYME-LIKE PROTEIN-RELATED"/>
    <property type="match status" value="1"/>
</dbReference>